<proteinExistence type="predicted"/>
<dbReference type="GO" id="GO:0005524">
    <property type="term" value="F:ATP binding"/>
    <property type="evidence" value="ECO:0007669"/>
    <property type="project" value="UniProtKB-KW"/>
</dbReference>
<accession>A0AAV6W723</accession>
<evidence type="ECO:0000256" key="1">
    <source>
        <dbReference type="ARBA" id="ARBA00022679"/>
    </source>
</evidence>
<protein>
    <submittedName>
        <fullName evidence="5">Uncharacterized protein</fullName>
    </submittedName>
</protein>
<dbReference type="PANTHER" id="PTHR47973">
    <property type="entry name" value="CYSTEINE-RICH RECEPTOR-LIKE PROTEIN KINASE 3"/>
    <property type="match status" value="1"/>
</dbReference>
<keyword evidence="3" id="KW-0418">Kinase</keyword>
<comment type="caution">
    <text evidence="5">The sequence shown here is derived from an EMBL/GenBank/DDBJ whole genome shotgun (WGS) entry which is preliminary data.</text>
</comment>
<dbReference type="EMBL" id="WHWC01000026">
    <property type="protein sequence ID" value="KAG8363137.1"/>
    <property type="molecule type" value="Genomic_DNA"/>
</dbReference>
<dbReference type="AlphaFoldDB" id="A0AAV6W723"/>
<name>A0AAV6W723_9LAMI</name>
<gene>
    <name evidence="5" type="ORF">BUALT_BualtUnG0000400</name>
</gene>
<evidence type="ECO:0000256" key="2">
    <source>
        <dbReference type="ARBA" id="ARBA00022741"/>
    </source>
</evidence>
<evidence type="ECO:0000313" key="5">
    <source>
        <dbReference type="EMBL" id="KAG8363137.1"/>
    </source>
</evidence>
<keyword evidence="1" id="KW-0808">Transferase</keyword>
<dbReference type="InterPro" id="IPR052059">
    <property type="entry name" value="CR_Ser/Thr_kinase"/>
</dbReference>
<keyword evidence="4" id="KW-0067">ATP-binding</keyword>
<dbReference type="Proteomes" id="UP000826271">
    <property type="component" value="Unassembled WGS sequence"/>
</dbReference>
<dbReference type="GO" id="GO:0016301">
    <property type="term" value="F:kinase activity"/>
    <property type="evidence" value="ECO:0007669"/>
    <property type="project" value="UniProtKB-KW"/>
</dbReference>
<evidence type="ECO:0000256" key="3">
    <source>
        <dbReference type="ARBA" id="ARBA00022777"/>
    </source>
</evidence>
<evidence type="ECO:0000313" key="6">
    <source>
        <dbReference type="Proteomes" id="UP000826271"/>
    </source>
</evidence>
<keyword evidence="6" id="KW-1185">Reference proteome</keyword>
<evidence type="ECO:0000256" key="4">
    <source>
        <dbReference type="ARBA" id="ARBA00022840"/>
    </source>
</evidence>
<keyword evidence="2" id="KW-0547">Nucleotide-binding</keyword>
<sequence length="100" mass="11186">MVKVALLCTKATPSVRPTMTEVVQMLEWKMDVPDASPEGSTYTNDVRFKAMKGFQQDIQNKSSTGIQLQSSTTVQTDAEFSSWADSDFNEISKDTMIRVK</sequence>
<reference evidence="5" key="1">
    <citation type="submission" date="2019-10" db="EMBL/GenBank/DDBJ databases">
        <authorList>
            <person name="Zhang R."/>
            <person name="Pan Y."/>
            <person name="Wang J."/>
            <person name="Ma R."/>
            <person name="Yu S."/>
        </authorList>
    </citation>
    <scope>NUCLEOTIDE SEQUENCE</scope>
    <source>
        <strain evidence="5">LA-IB0</strain>
        <tissue evidence="5">Leaf</tissue>
    </source>
</reference>
<organism evidence="5 6">
    <name type="scientific">Buddleja alternifolia</name>
    <dbReference type="NCBI Taxonomy" id="168488"/>
    <lineage>
        <taxon>Eukaryota</taxon>
        <taxon>Viridiplantae</taxon>
        <taxon>Streptophyta</taxon>
        <taxon>Embryophyta</taxon>
        <taxon>Tracheophyta</taxon>
        <taxon>Spermatophyta</taxon>
        <taxon>Magnoliopsida</taxon>
        <taxon>eudicotyledons</taxon>
        <taxon>Gunneridae</taxon>
        <taxon>Pentapetalae</taxon>
        <taxon>asterids</taxon>
        <taxon>lamiids</taxon>
        <taxon>Lamiales</taxon>
        <taxon>Scrophulariaceae</taxon>
        <taxon>Buddlejeae</taxon>
        <taxon>Buddleja</taxon>
    </lineage>
</organism>